<dbReference type="AlphaFoldDB" id="A0A4U0UFU7"/>
<feature type="region of interest" description="Disordered" evidence="1">
    <location>
        <begin position="1070"/>
        <end position="1093"/>
    </location>
</feature>
<accession>A0A4U0UFU7</accession>
<feature type="compositionally biased region" description="Basic residues" evidence="1">
    <location>
        <begin position="218"/>
        <end position="227"/>
    </location>
</feature>
<feature type="compositionally biased region" description="Low complexity" evidence="1">
    <location>
        <begin position="233"/>
        <end position="244"/>
    </location>
</feature>
<evidence type="ECO:0000313" key="3">
    <source>
        <dbReference type="EMBL" id="TKA34207.1"/>
    </source>
</evidence>
<dbReference type="Pfam" id="PF08457">
    <property type="entry name" value="Sfi1"/>
    <property type="match status" value="1"/>
</dbReference>
<evidence type="ECO:0000313" key="4">
    <source>
        <dbReference type="Proteomes" id="UP000308549"/>
    </source>
</evidence>
<evidence type="ECO:0000259" key="2">
    <source>
        <dbReference type="Pfam" id="PF08457"/>
    </source>
</evidence>
<protein>
    <recommendedName>
        <fullName evidence="2">Sfi1 spindle body domain-containing protein</fullName>
    </recommendedName>
</protein>
<feature type="compositionally biased region" description="Basic and acidic residues" evidence="1">
    <location>
        <begin position="138"/>
        <end position="150"/>
    </location>
</feature>
<organism evidence="3 4">
    <name type="scientific">Salinomyces thailandicus</name>
    <dbReference type="NCBI Taxonomy" id="706561"/>
    <lineage>
        <taxon>Eukaryota</taxon>
        <taxon>Fungi</taxon>
        <taxon>Dikarya</taxon>
        <taxon>Ascomycota</taxon>
        <taxon>Pezizomycotina</taxon>
        <taxon>Dothideomycetes</taxon>
        <taxon>Dothideomycetidae</taxon>
        <taxon>Mycosphaerellales</taxon>
        <taxon>Teratosphaeriaceae</taxon>
        <taxon>Salinomyces</taxon>
    </lineage>
</organism>
<feature type="compositionally biased region" description="Low complexity" evidence="1">
    <location>
        <begin position="178"/>
        <end position="187"/>
    </location>
</feature>
<feature type="region of interest" description="Disordered" evidence="1">
    <location>
        <begin position="127"/>
        <end position="150"/>
    </location>
</feature>
<dbReference type="OrthoDB" id="5215300at2759"/>
<evidence type="ECO:0000256" key="1">
    <source>
        <dbReference type="SAM" id="MobiDB-lite"/>
    </source>
</evidence>
<comment type="caution">
    <text evidence="3">The sequence shown here is derived from an EMBL/GenBank/DDBJ whole genome shotgun (WGS) entry which is preliminary data.</text>
</comment>
<feature type="region of interest" description="Disordered" evidence="1">
    <location>
        <begin position="893"/>
        <end position="969"/>
    </location>
</feature>
<keyword evidence="4" id="KW-1185">Reference proteome</keyword>
<feature type="compositionally biased region" description="Polar residues" evidence="1">
    <location>
        <begin position="165"/>
        <end position="177"/>
    </location>
</feature>
<name>A0A4U0UFU7_9PEZI</name>
<sequence length="1093" mass="125368">MNDDAFAFHDDFPELTDDEIALLYQIATYALTQHSESPPYKALFAAYEDIFRQQALEAEHDSRLFRVLLRVGAAARERGHEGGGPVDLVGCLRSLLEAQGITVVEDSESGDVESVVLNGPGAETQARINGVGRVGKAKKQDGGGERRRVSFGDARLDETWLSENTRSLAPSPSDSLDQWQQQQQQQQLRTRPAGRRKPLPRAPSGRRARSTSPEHPQRHGRSLRQHATKSYQQQASPSTASTSEPEGDADVNQTLLFGPSQTQLDANAEAFFSTSSIRATRRCLQIWRDTALYLHQNSLQTYAIASAHDRRTLTRQAFDQWRTTFVESREERRIEQYWDHEEKRTWDAYQKTNFQLAFQNWYAATFEQKFLTQSAKIRILQIRYFNRWKALTLENAKKCRIILTRRYLSVWRERLSRKLHRDQQAEAHYEEAITKRCYRAWFWQLLDRNVPHLREFRNKDRYFGVWWERVRGLRDLERKAKQQRDRTLLRRTFDSLRQRFAHCQQDHQRATAHRDRSLKITAFRTLTVHARLNPIAQTLTLKVNLDKQRKAFNKWFLNFHLTRQAAAVDHQRVLLSAWTKWNDALRSRALSQRIDERLVIEALYKWTLAEREALFSRAVNQRVLRQALGWWRYRAVDAQDKLAVAERVFAEQQHRRRLAQSMGHWHGEMRKREDAERSAAEFANARLLPKLLAAWAGQARVCTELNKWAGDATFYTLTTRSLKIWRQRTTQQVHARRRNAYTHVRARVKVRLVGSCFDRWRQESSRVREMEESSEQMAQQRLANVGTQAFDYWQQITAYFKTLDIQAEALNRQKLLSSALSALKAALAQHRLSNQQAETFRHEQELVLLSVVMKKIQWAQFTAARRVESAEALSLRNRDQHVRAMVRHWALKTASRRTARATPAPQGGEDGVEPESPSLRPASRAASRSRERGLSASSPPEKIGSATPSYMRTPSRSRRAGRFRPLPTPVGMTPFAFDTGYLATTPAPLPSARRLPSPQPTDTAEPEAKLEQNEVPGNDPADALPALTPQITPFARKLRAGGFGTAGATPGPSVLRTSVFGRSTQNVGTAKSVRFAGGGRFGSRGGERHEKSS</sequence>
<reference evidence="3 4" key="1">
    <citation type="submission" date="2017-03" db="EMBL/GenBank/DDBJ databases">
        <title>Genomes of endolithic fungi from Antarctica.</title>
        <authorList>
            <person name="Coleine C."/>
            <person name="Masonjones S."/>
            <person name="Stajich J.E."/>
        </authorList>
    </citation>
    <scope>NUCLEOTIDE SEQUENCE [LARGE SCALE GENOMIC DNA]</scope>
    <source>
        <strain evidence="3 4">CCFEE 6315</strain>
    </source>
</reference>
<feature type="domain" description="Sfi1 spindle body" evidence="2">
    <location>
        <begin position="327"/>
        <end position="892"/>
    </location>
</feature>
<feature type="compositionally biased region" description="Basic residues" evidence="1">
    <location>
        <begin position="192"/>
        <end position="209"/>
    </location>
</feature>
<feature type="region of interest" description="Disordered" evidence="1">
    <location>
        <begin position="981"/>
        <end position="1015"/>
    </location>
</feature>
<dbReference type="EMBL" id="NAJL01000001">
    <property type="protein sequence ID" value="TKA34207.1"/>
    <property type="molecule type" value="Genomic_DNA"/>
</dbReference>
<gene>
    <name evidence="3" type="ORF">B0A50_00187</name>
</gene>
<dbReference type="InterPro" id="IPR013665">
    <property type="entry name" value="Sfi1_dom"/>
</dbReference>
<feature type="region of interest" description="Disordered" evidence="1">
    <location>
        <begin position="165"/>
        <end position="253"/>
    </location>
</feature>
<feature type="compositionally biased region" description="Low complexity" evidence="1">
    <location>
        <begin position="914"/>
        <end position="926"/>
    </location>
</feature>
<dbReference type="Proteomes" id="UP000308549">
    <property type="component" value="Unassembled WGS sequence"/>
</dbReference>
<proteinExistence type="predicted"/>